<dbReference type="Proteomes" id="UP001056635">
    <property type="component" value="Chromosome"/>
</dbReference>
<evidence type="ECO:0000313" key="1">
    <source>
        <dbReference type="EMBL" id="UQY44747.1"/>
    </source>
</evidence>
<gene>
    <name evidence="1" type="ORF">K6958_03385</name>
</gene>
<dbReference type="Pfam" id="PF14113">
    <property type="entry name" value="Tae4"/>
    <property type="match status" value="1"/>
</dbReference>
<sequence length="67" mass="7457">MYEVYGQPDKTVVNPTVHDFKGLNGVLIFNVNGWSDASGHATLWNGNTCSDHCYFPLANEASIWILK</sequence>
<evidence type="ECO:0000313" key="2">
    <source>
        <dbReference type="Proteomes" id="UP001056635"/>
    </source>
</evidence>
<dbReference type="EMBL" id="CP082904">
    <property type="protein sequence ID" value="UQY44747.1"/>
    <property type="molecule type" value="Genomic_DNA"/>
</dbReference>
<dbReference type="Gene3D" id="3.90.1720.70">
    <property type="match status" value="1"/>
</dbReference>
<organism evidence="1 2">
    <name type="scientific">Mixta hanseatica</name>
    <dbReference type="NCBI Taxonomy" id="2872648"/>
    <lineage>
        <taxon>Bacteria</taxon>
        <taxon>Pseudomonadati</taxon>
        <taxon>Pseudomonadota</taxon>
        <taxon>Gammaproteobacteria</taxon>
        <taxon>Enterobacterales</taxon>
        <taxon>Erwiniaceae</taxon>
        <taxon>Mixta</taxon>
    </lineage>
</organism>
<name>A0ABY4RBC1_9GAMM</name>
<reference evidence="1" key="1">
    <citation type="submission" date="2021-09" db="EMBL/GenBank/DDBJ databases">
        <title>First case of bloodstream infection caused by Mixta hanseatica sp. nov., a member of the Erwiniaceae family.</title>
        <authorList>
            <person name="Both A."/>
            <person name="Huang J."/>
            <person name="Wenzel P."/>
            <person name="Aepfelbacher M."/>
            <person name="Rohde H."/>
            <person name="Christner M."/>
            <person name="Hentschke M."/>
        </authorList>
    </citation>
    <scope>NUCLEOTIDE SEQUENCE</scope>
    <source>
        <strain evidence="1">X22927</strain>
    </source>
</reference>
<protein>
    <submittedName>
        <fullName evidence="1">Type VI secretion system amidase effector protein Tae4</fullName>
    </submittedName>
</protein>
<dbReference type="RefSeq" id="WP_249893341.1">
    <property type="nucleotide sequence ID" value="NZ_CP082904.1"/>
</dbReference>
<dbReference type="InterPro" id="IPR025562">
    <property type="entry name" value="Tae4"/>
</dbReference>
<accession>A0ABY4RBC1</accession>
<proteinExistence type="predicted"/>
<keyword evidence="2" id="KW-1185">Reference proteome</keyword>